<evidence type="ECO:0000313" key="2">
    <source>
        <dbReference type="Proteomes" id="UP000078540"/>
    </source>
</evidence>
<dbReference type="AlphaFoldDB" id="A0A195BWR5"/>
<organism evidence="1 2">
    <name type="scientific">Atta colombica</name>
    <dbReference type="NCBI Taxonomy" id="520822"/>
    <lineage>
        <taxon>Eukaryota</taxon>
        <taxon>Metazoa</taxon>
        <taxon>Ecdysozoa</taxon>
        <taxon>Arthropoda</taxon>
        <taxon>Hexapoda</taxon>
        <taxon>Insecta</taxon>
        <taxon>Pterygota</taxon>
        <taxon>Neoptera</taxon>
        <taxon>Endopterygota</taxon>
        <taxon>Hymenoptera</taxon>
        <taxon>Apocrita</taxon>
        <taxon>Aculeata</taxon>
        <taxon>Formicoidea</taxon>
        <taxon>Formicidae</taxon>
        <taxon>Myrmicinae</taxon>
        <taxon>Atta</taxon>
    </lineage>
</organism>
<accession>A0A195BWR5</accession>
<keyword evidence="2" id="KW-1185">Reference proteome</keyword>
<protein>
    <submittedName>
        <fullName evidence="1">Uncharacterized protein</fullName>
    </submittedName>
</protein>
<reference evidence="1 2" key="1">
    <citation type="submission" date="2015-09" db="EMBL/GenBank/DDBJ databases">
        <title>Atta colombica WGS genome.</title>
        <authorList>
            <person name="Nygaard S."/>
            <person name="Hu H."/>
            <person name="Boomsma J."/>
            <person name="Zhang G."/>
        </authorList>
    </citation>
    <scope>NUCLEOTIDE SEQUENCE [LARGE SCALE GENOMIC DNA]</scope>
    <source>
        <strain evidence="1">Treedump-2</strain>
        <tissue evidence="1">Whole body</tissue>
    </source>
</reference>
<proteinExistence type="predicted"/>
<evidence type="ECO:0000313" key="1">
    <source>
        <dbReference type="EMBL" id="KYM92725.1"/>
    </source>
</evidence>
<sequence length="122" mass="14512">MRACRSARVGGQFVIAGICRRLDGSHEFMRTASKPDGNLRFRSCSNERSFFYLRHLKSYLRSTMKQKCRAERPCERENLSINRSGFIKLKDDSVEPKYINFYYTKLWLTLYIYICIKFICKL</sequence>
<dbReference type="Proteomes" id="UP000078540">
    <property type="component" value="Unassembled WGS sequence"/>
</dbReference>
<name>A0A195BWR5_9HYME</name>
<gene>
    <name evidence="1" type="ORF">ALC53_00662</name>
</gene>
<dbReference type="EMBL" id="KQ976398">
    <property type="protein sequence ID" value="KYM92725.1"/>
    <property type="molecule type" value="Genomic_DNA"/>
</dbReference>